<dbReference type="Proteomes" id="UP000095601">
    <property type="component" value="Unassembled WGS sequence"/>
</dbReference>
<dbReference type="Pfam" id="PF19781">
    <property type="entry name" value="DUF6266"/>
    <property type="match status" value="1"/>
</dbReference>
<dbReference type="EMBL" id="MKGI01000064">
    <property type="protein sequence ID" value="OEL10932.1"/>
    <property type="molecule type" value="Genomic_DNA"/>
</dbReference>
<dbReference type="InterPro" id="IPR046233">
    <property type="entry name" value="DUF6266"/>
</dbReference>
<proteinExistence type="predicted"/>
<comment type="caution">
    <text evidence="1">The sequence shown here is derived from an EMBL/GenBank/DDBJ whole genome shotgun (WGS) entry which is preliminary data.</text>
</comment>
<dbReference type="OrthoDB" id="821958at2"/>
<organism evidence="1 2">
    <name type="scientific">Cloacibacterium normanense</name>
    <dbReference type="NCBI Taxonomy" id="237258"/>
    <lineage>
        <taxon>Bacteria</taxon>
        <taxon>Pseudomonadati</taxon>
        <taxon>Bacteroidota</taxon>
        <taxon>Flavobacteriia</taxon>
        <taxon>Flavobacteriales</taxon>
        <taxon>Weeksellaceae</taxon>
    </lineage>
</organism>
<sequence length="213" mass="22946">MAEIKKGILGGFSGKVGPVVGANWRGKDIIRSTPKSSSRPKTDKQILQQLKFKTTITFLHPLRNIQNRFFGTDAGAKSKVNLAASYFINNAIEIVDGLPAVIYNKVLITRGDLTGFQNVEAQAATGGVINLTWEDNGLQGNALATDKVSVVCYFEAVSAFEIFEGVAFRSDAEASITLHSSYQGMEAQVYAFIANEAETQACNSVYLGLVTLG</sequence>
<evidence type="ECO:0000313" key="1">
    <source>
        <dbReference type="EMBL" id="OEL10932.1"/>
    </source>
</evidence>
<gene>
    <name evidence="1" type="ORF">BHF72_2521</name>
</gene>
<keyword evidence="2" id="KW-1185">Reference proteome</keyword>
<evidence type="ECO:0000313" key="2">
    <source>
        <dbReference type="Proteomes" id="UP000095601"/>
    </source>
</evidence>
<name>A0A1E5UDH4_9FLAO</name>
<protein>
    <submittedName>
        <fullName evidence="1">Uncharacterized protein</fullName>
    </submittedName>
</protein>
<dbReference type="PATRIC" id="fig|237258.4.peg.101"/>
<accession>A0A1E5UDH4</accession>
<dbReference type="RefSeq" id="WP_069798916.1">
    <property type="nucleotide sequence ID" value="NZ_CP034157.1"/>
</dbReference>
<reference evidence="1 2" key="1">
    <citation type="submission" date="2016-09" db="EMBL/GenBank/DDBJ databases">
        <authorList>
            <person name="Capua I."/>
            <person name="De Benedictis P."/>
            <person name="Joannis T."/>
            <person name="Lombin L.H."/>
            <person name="Cattoli G."/>
        </authorList>
    </citation>
    <scope>NUCLEOTIDE SEQUENCE [LARGE SCALE GENOMIC DNA]</scope>
    <source>
        <strain evidence="1 2">NRS-1</strain>
    </source>
</reference>
<dbReference type="KEGG" id="cnr:EB819_04735"/>
<dbReference type="STRING" id="237258.SAMN04489756_11393"/>
<dbReference type="AlphaFoldDB" id="A0A1E5UDH4"/>